<evidence type="ECO:0000256" key="1">
    <source>
        <dbReference type="SAM" id="MobiDB-lite"/>
    </source>
</evidence>
<feature type="compositionally biased region" description="Polar residues" evidence="1">
    <location>
        <begin position="1046"/>
        <end position="1060"/>
    </location>
</feature>
<dbReference type="EMBL" id="GEEE01008910">
    <property type="protein sequence ID" value="JAP54315.1"/>
    <property type="molecule type" value="Transcribed_RNA"/>
</dbReference>
<feature type="compositionally biased region" description="Low complexity" evidence="1">
    <location>
        <begin position="910"/>
        <end position="925"/>
    </location>
</feature>
<organism evidence="2">
    <name type="scientific">Schistocephalus solidus</name>
    <name type="common">Tapeworm</name>
    <dbReference type="NCBI Taxonomy" id="70667"/>
    <lineage>
        <taxon>Eukaryota</taxon>
        <taxon>Metazoa</taxon>
        <taxon>Spiralia</taxon>
        <taxon>Lophotrochozoa</taxon>
        <taxon>Platyhelminthes</taxon>
        <taxon>Cestoda</taxon>
        <taxon>Eucestoda</taxon>
        <taxon>Diphyllobothriidea</taxon>
        <taxon>Diphyllobothriidae</taxon>
        <taxon>Schistocephalus</taxon>
    </lineage>
</organism>
<feature type="region of interest" description="Disordered" evidence="1">
    <location>
        <begin position="904"/>
        <end position="929"/>
    </location>
</feature>
<feature type="compositionally biased region" description="Polar residues" evidence="1">
    <location>
        <begin position="1306"/>
        <end position="1320"/>
    </location>
</feature>
<feature type="region of interest" description="Disordered" evidence="1">
    <location>
        <begin position="793"/>
        <end position="814"/>
    </location>
</feature>
<dbReference type="InterPro" id="IPR016024">
    <property type="entry name" value="ARM-type_fold"/>
</dbReference>
<accession>A0A0X3PQT6</accession>
<feature type="compositionally biased region" description="Basic and acidic residues" evidence="1">
    <location>
        <begin position="1275"/>
        <end position="1284"/>
    </location>
</feature>
<dbReference type="InterPro" id="IPR011989">
    <property type="entry name" value="ARM-like"/>
</dbReference>
<feature type="region of interest" description="Disordered" evidence="1">
    <location>
        <begin position="709"/>
        <end position="729"/>
    </location>
</feature>
<dbReference type="SUPFAM" id="SSF48371">
    <property type="entry name" value="ARM repeat"/>
    <property type="match status" value="1"/>
</dbReference>
<evidence type="ECO:0000313" key="2">
    <source>
        <dbReference type="EMBL" id="JAP54315.1"/>
    </source>
</evidence>
<protein>
    <recommendedName>
        <fullName evidence="3">TOG domain-containing protein</fullName>
    </recommendedName>
</protein>
<name>A0A0X3PQT6_SCHSO</name>
<evidence type="ECO:0008006" key="3">
    <source>
        <dbReference type="Google" id="ProtNLM"/>
    </source>
</evidence>
<dbReference type="Gene3D" id="1.25.10.10">
    <property type="entry name" value="Leucine-rich Repeat Variant"/>
    <property type="match status" value="2"/>
</dbReference>
<feature type="region of interest" description="Disordered" evidence="1">
    <location>
        <begin position="959"/>
        <end position="985"/>
    </location>
</feature>
<reference evidence="2" key="1">
    <citation type="submission" date="2016-01" db="EMBL/GenBank/DDBJ databases">
        <title>Reference transcriptome for the parasite Schistocephalus solidus: insights into the molecular evolution of parasitism.</title>
        <authorList>
            <person name="Hebert F.O."/>
            <person name="Grambauer S."/>
            <person name="Barber I."/>
            <person name="Landry C.R."/>
            <person name="Aubin-Horth N."/>
        </authorList>
    </citation>
    <scope>NUCLEOTIDE SEQUENCE</scope>
</reference>
<feature type="non-terminal residue" evidence="2">
    <location>
        <position position="1405"/>
    </location>
</feature>
<feature type="region of interest" description="Disordered" evidence="1">
    <location>
        <begin position="998"/>
        <end position="1060"/>
    </location>
</feature>
<feature type="compositionally biased region" description="Basic and acidic residues" evidence="1">
    <location>
        <begin position="1209"/>
        <end position="1220"/>
    </location>
</feature>
<feature type="compositionally biased region" description="Low complexity" evidence="1">
    <location>
        <begin position="718"/>
        <end position="729"/>
    </location>
</feature>
<proteinExistence type="predicted"/>
<sequence>MEHLSSDSQLKNVRHHPNYLPASKQVFKHNFDSQAYCRYIPASRRSQSLWVQPFKFHATAIGGAAGAVQIAALNALKVNIYDLLQVPFRDLSADVCTSFRRSLNLLIECLLLALCAELTTIQLLALQCLQGLFRLSAHFEEKQGTMKLFANALTARGLIASVREDVRLACLRNLPLMFIPEGFAGDRPNSRFVAAFDTLLSSVLRFDTHASLAAVTFRELLVLLDPTISMQIIERWRTECPELVASARSFCEQVMDDLISKIPAPSLGSAVCATPLKHCESPKGKEAEDEAEEMGISCEDEKEETDSTSIASLSSSGLEYPSESLWSHYRFSYSDISFLLSRAQFEALTGCLNYFKDSRGVDCGRARPTSKELASSFIDSVSTFLSSDQHCNTVFLRVKVPSCPNEQQTHRSNKKTDQEVKEEELLLRTPRLTALCALLQLLLLDSNFNLVLLSLSALTRLLDAVRQQQHQSMTREQMTNLLRTNDGGTAPQYHRTDGYAWLSHHCVACLRTALADAKVVVRVEGSRLAAALTRLPGGSMALARELTAPLLAPNLEQTAQQRSPVGSRLRQEAFDALTVAILSDIADSELDLEDICQTVLVPGLLDEKQLVRDAAIDCLEAVAYRLGDSKLHSAYAAISSAEDRLLASLRVSNLPGRTQTETNNNNSLPDTEAGRCAVEERESLAIQQEVLAFFDVVRARVHRRILPKQDSQGRIVRPNSSTNAASSPSALSARMCAAEASAARGAAETVEYAAVALAERRKPSAGRVRGSKRLPWDPRDEVVSLTASKPMSIYSPTSTQTSPVAARRTGSGLPNQTAECIKTKLRTRNMAHNDADSANTKDTAPPQDIPNMRAFYNTARHCRSVQKDYQSETFPRKSSNTELVAGSILGQHAGRLTNSAMVSSSHAFDSHSPFSSNSPSSAPMSRGRIGSLGSVSTTFSPGWLDSQRLAMSTTTIASKASSALPNDPAEQHSTEDPPEVAGIRSKASIRRALRVFTETDCTGTNGGSPELPGTPSLLTDAAGASGRESRRNPRRNGHIPMPALSTGRTTFSSPSPGTRSASFAKNLNCDGLTVGRSTAAGHRRVGTSDCLQTPSERCPLRGQHDLSPTSPRLGMDERPLNPHPNPSDVLKVGHSGSPREGDQSFNIVGRSMYPTDALEFTKTSVAGSERLDPDERPIRGAQLNRASGLSNLSPFSDDGNLRWSLESQKQPETDKEDKGSRNGAAGRTLGEGDGGCSGFAANGLYNVDSEHSGGKAGLPARPFPRSESQPLNQTKDTDLPEKNAHPVWRSPTKTRMPPSGRRKRSSSTQNRRSGLLSSVPSAPPQSPMRSESASKICGSPSIALNMLTSTDWEEKVNGLTALSDLVTQNPAAFSPPSESISQVVIAVTAECRNLRSQVSRQAVKT</sequence>
<feature type="region of interest" description="Disordered" evidence="1">
    <location>
        <begin position="1080"/>
        <end position="1146"/>
    </location>
</feature>
<feature type="region of interest" description="Disordered" evidence="1">
    <location>
        <begin position="1183"/>
        <end position="1335"/>
    </location>
</feature>
<gene>
    <name evidence="2" type="ORF">TR107038</name>
</gene>
<feature type="compositionally biased region" description="Polar residues" evidence="1">
    <location>
        <begin position="793"/>
        <end position="803"/>
    </location>
</feature>
<feature type="compositionally biased region" description="Polar residues" evidence="1">
    <location>
        <begin position="1184"/>
        <end position="1194"/>
    </location>
</feature>